<evidence type="ECO:0008006" key="3">
    <source>
        <dbReference type="Google" id="ProtNLM"/>
    </source>
</evidence>
<dbReference type="Proteomes" id="UP000053372">
    <property type="component" value="Unassembled WGS sequence"/>
</dbReference>
<reference evidence="1 2" key="1">
    <citation type="journal article" date="2015" name="Genome Announc.">
        <title>Draft Genome of the Euendolithic (true boring) Cyanobacterium Mastigocoleus testarum strain BC008.</title>
        <authorList>
            <person name="Guida B.S."/>
            <person name="Garcia-Pichel F."/>
        </authorList>
    </citation>
    <scope>NUCLEOTIDE SEQUENCE [LARGE SCALE GENOMIC DNA]</scope>
    <source>
        <strain evidence="1 2">BC008</strain>
    </source>
</reference>
<protein>
    <recommendedName>
        <fullName evidence="3">TNase-like domain-containing protein</fullName>
    </recommendedName>
</protein>
<keyword evidence="2" id="KW-1185">Reference proteome</keyword>
<dbReference type="InterPro" id="IPR035437">
    <property type="entry name" value="SNase_OB-fold_sf"/>
</dbReference>
<name>A0A0V7ZM43_9CYAN</name>
<sequence>MPVVLIKGIFKPAAGIPDGDTIRFAPFNPSLLLRLEIKSKNPRINSNNGTISLRYEGIDALEKDAVESFASQATATNLKLLGLKGVNDETEGYILASCVGTNGRPISFVFSGTTDEKDGSRIFLNPERMKDSVNYKLLKIGLVYPLFYDNLFPELRETLASTTASVRESGLGIWPKDRTKKGVTWRGPRSLAKLPPIFPKLWRRLENYTKVRDFKHRCATLRYFQEYLQTKHDRIFIVSESRFTSLARIVAINNNKISLSYLPEDIVFHRIL</sequence>
<evidence type="ECO:0000313" key="2">
    <source>
        <dbReference type="Proteomes" id="UP000053372"/>
    </source>
</evidence>
<dbReference type="RefSeq" id="WP_058183974.1">
    <property type="nucleotide sequence ID" value="NZ_LMTZ01000105.1"/>
</dbReference>
<dbReference type="Gene3D" id="2.40.50.90">
    <property type="match status" value="1"/>
</dbReference>
<dbReference type="AlphaFoldDB" id="A0A0V7ZM43"/>
<gene>
    <name evidence="1" type="ORF">BC008_22130</name>
</gene>
<dbReference type="OrthoDB" id="514445at2"/>
<dbReference type="EMBL" id="LMTZ01000105">
    <property type="protein sequence ID" value="KST65680.1"/>
    <property type="molecule type" value="Genomic_DNA"/>
</dbReference>
<accession>A0A0V7ZM43</accession>
<dbReference type="SUPFAM" id="SSF50199">
    <property type="entry name" value="Staphylococcal nuclease"/>
    <property type="match status" value="1"/>
</dbReference>
<proteinExistence type="predicted"/>
<evidence type="ECO:0000313" key="1">
    <source>
        <dbReference type="EMBL" id="KST65680.1"/>
    </source>
</evidence>
<comment type="caution">
    <text evidence="1">The sequence shown here is derived from an EMBL/GenBank/DDBJ whole genome shotgun (WGS) entry which is preliminary data.</text>
</comment>
<organism evidence="1 2">
    <name type="scientific">Mastigocoleus testarum BC008</name>
    <dbReference type="NCBI Taxonomy" id="371196"/>
    <lineage>
        <taxon>Bacteria</taxon>
        <taxon>Bacillati</taxon>
        <taxon>Cyanobacteriota</taxon>
        <taxon>Cyanophyceae</taxon>
        <taxon>Nostocales</taxon>
        <taxon>Hapalosiphonaceae</taxon>
        <taxon>Mastigocoleus</taxon>
    </lineage>
</organism>